<evidence type="ECO:0000313" key="2">
    <source>
        <dbReference type="Proteomes" id="UP001597119"/>
    </source>
</evidence>
<protein>
    <submittedName>
        <fullName evidence="1">Uncharacterized protein</fullName>
    </submittedName>
</protein>
<proteinExistence type="predicted"/>
<comment type="caution">
    <text evidence="1">The sequence shown here is derived from an EMBL/GenBank/DDBJ whole genome shotgun (WGS) entry which is preliminary data.</text>
</comment>
<accession>A0ABD6C8C1</accession>
<dbReference type="RefSeq" id="WP_247376788.1">
    <property type="nucleotide sequence ID" value="NZ_JALLGV010000003.1"/>
</dbReference>
<organism evidence="1 2">
    <name type="scientific">Halorientalis brevis</name>
    <dbReference type="NCBI Taxonomy" id="1126241"/>
    <lineage>
        <taxon>Archaea</taxon>
        <taxon>Methanobacteriati</taxon>
        <taxon>Methanobacteriota</taxon>
        <taxon>Stenosarchaea group</taxon>
        <taxon>Halobacteria</taxon>
        <taxon>Halobacteriales</taxon>
        <taxon>Haloarculaceae</taxon>
        <taxon>Halorientalis</taxon>
    </lineage>
</organism>
<dbReference type="AlphaFoldDB" id="A0ABD6C8C1"/>
<evidence type="ECO:0000313" key="1">
    <source>
        <dbReference type="EMBL" id="MFD1585961.1"/>
    </source>
</evidence>
<dbReference type="Proteomes" id="UP001597119">
    <property type="component" value="Unassembled WGS sequence"/>
</dbReference>
<sequence>MGDWSVDVDEEKNRLYLTLKGHLSAEAAEQAADAVIDASARLDPGFDEVNDMSEFEPAASEAMEEIERGKRGIVENGVEAVCRVVAESTTGQMQFDRAGEGAEEYALAKAESVEEAERLLDQRRQDA</sequence>
<dbReference type="EMBL" id="JBHUDJ010000001">
    <property type="protein sequence ID" value="MFD1585961.1"/>
    <property type="molecule type" value="Genomic_DNA"/>
</dbReference>
<name>A0ABD6C8C1_9EURY</name>
<keyword evidence="2" id="KW-1185">Reference proteome</keyword>
<reference evidence="1 2" key="1">
    <citation type="journal article" date="2019" name="Int. J. Syst. Evol. Microbiol.">
        <title>The Global Catalogue of Microorganisms (GCM) 10K type strain sequencing project: providing services to taxonomists for standard genome sequencing and annotation.</title>
        <authorList>
            <consortium name="The Broad Institute Genomics Platform"/>
            <consortium name="The Broad Institute Genome Sequencing Center for Infectious Disease"/>
            <person name="Wu L."/>
            <person name="Ma J."/>
        </authorList>
    </citation>
    <scope>NUCLEOTIDE SEQUENCE [LARGE SCALE GENOMIC DNA]</scope>
    <source>
        <strain evidence="1 2">CGMCC 1.12125</strain>
    </source>
</reference>
<gene>
    <name evidence="1" type="ORF">ACFR9U_03125</name>
</gene>